<keyword evidence="4" id="KW-1185">Reference proteome</keyword>
<dbReference type="InterPro" id="IPR032466">
    <property type="entry name" value="Metal_Hydrolase"/>
</dbReference>
<feature type="domain" description="Vms1-associating treble clef" evidence="2">
    <location>
        <begin position="404"/>
        <end position="444"/>
    </location>
</feature>
<gene>
    <name evidence="3" type="ORF">PECAL_4P11520</name>
</gene>
<protein>
    <recommendedName>
        <fullName evidence="2">Vms1-associating treble clef domain-containing protein</fullName>
    </recommendedName>
</protein>
<dbReference type="SUPFAM" id="SSF51556">
    <property type="entry name" value="Metallo-dependent hydrolases"/>
    <property type="match status" value="1"/>
</dbReference>
<accession>A0A8J2SV79</accession>
<feature type="region of interest" description="Disordered" evidence="1">
    <location>
        <begin position="1"/>
        <end position="22"/>
    </location>
</feature>
<evidence type="ECO:0000313" key="3">
    <source>
        <dbReference type="EMBL" id="CAH0373904.1"/>
    </source>
</evidence>
<name>A0A8J2SV79_9STRA</name>
<evidence type="ECO:0000256" key="1">
    <source>
        <dbReference type="SAM" id="MobiDB-lite"/>
    </source>
</evidence>
<dbReference type="OrthoDB" id="206235at2759"/>
<evidence type="ECO:0000313" key="4">
    <source>
        <dbReference type="Proteomes" id="UP000789595"/>
    </source>
</evidence>
<dbReference type="InterPro" id="IPR041540">
    <property type="entry name" value="VATC"/>
</dbReference>
<comment type="caution">
    <text evidence="3">The sequence shown here is derived from an EMBL/GenBank/DDBJ whole genome shotgun (WGS) entry which is preliminary data.</text>
</comment>
<reference evidence="3" key="1">
    <citation type="submission" date="2021-11" db="EMBL/GenBank/DDBJ databases">
        <authorList>
            <consortium name="Genoscope - CEA"/>
            <person name="William W."/>
        </authorList>
    </citation>
    <scope>NUCLEOTIDE SEQUENCE</scope>
</reference>
<sequence length="457" mass="48992">GLGGQKRSLLPPSRRQRSIPRPPRAARVVLCGFASHRLKMINVVGRPPLDAAGVRLCTFEHVLCDTSSMPCDWLPCHTEELRRDAMVNGTVPITLENLGQIRRDPCCSAENFVLDSCDDAARELESAFGAEGGAVVCDLTTVDEGRDVDGLARVAARLGESVAVCFGASLPAADVARGSEDEMRVALERQLVVGVDVATDVARNFAAGAPAAPRAAFVGPLRPALDEGTIPILYDGHPDIPYIRAAAAAASRQGAPVVVVLPGYEGAQLRKCVRAVIELADAPAWVFRVARLDDQHHTGDLGDLLELAPNVLVVADGWYRPCDQGPRPPSKYLLSHYIAAQDRIVVAAGVRYRTQLRRYGGAGYGAGLIAVRDATDRDINFAAAAPSLAWYRPPKKRPADVVELQCSRCGRSFEVRRGHHYGKFDFVYCGRGCLDAHRDAGFDASEVTGPTASAQGV</sequence>
<proteinExistence type="predicted"/>
<dbReference type="AlphaFoldDB" id="A0A8J2SV79"/>
<dbReference type="Proteomes" id="UP000789595">
    <property type="component" value="Unassembled WGS sequence"/>
</dbReference>
<dbReference type="Gene3D" id="3.20.20.140">
    <property type="entry name" value="Metal-dependent hydrolases"/>
    <property type="match status" value="1"/>
</dbReference>
<dbReference type="Pfam" id="PF18716">
    <property type="entry name" value="VATC"/>
    <property type="match status" value="1"/>
</dbReference>
<dbReference type="EMBL" id="CAKKNE010000004">
    <property type="protein sequence ID" value="CAH0373904.1"/>
    <property type="molecule type" value="Genomic_DNA"/>
</dbReference>
<feature type="non-terminal residue" evidence="3">
    <location>
        <position position="1"/>
    </location>
</feature>
<evidence type="ECO:0000259" key="2">
    <source>
        <dbReference type="Pfam" id="PF18716"/>
    </source>
</evidence>
<organism evidence="3 4">
    <name type="scientific">Pelagomonas calceolata</name>
    <dbReference type="NCBI Taxonomy" id="35677"/>
    <lineage>
        <taxon>Eukaryota</taxon>
        <taxon>Sar</taxon>
        <taxon>Stramenopiles</taxon>
        <taxon>Ochrophyta</taxon>
        <taxon>Pelagophyceae</taxon>
        <taxon>Pelagomonadales</taxon>
        <taxon>Pelagomonadaceae</taxon>
        <taxon>Pelagomonas</taxon>
    </lineage>
</organism>